<dbReference type="EMBL" id="FOCL01000008">
    <property type="protein sequence ID" value="SEO45878.1"/>
    <property type="molecule type" value="Genomic_DNA"/>
</dbReference>
<proteinExistence type="predicted"/>
<dbReference type="AlphaFoldDB" id="A0A1H8PVV2"/>
<evidence type="ECO:0000313" key="1">
    <source>
        <dbReference type="EMBL" id="SEO45878.1"/>
    </source>
</evidence>
<organism evidence="1 2">
    <name type="scientific">Mucilaginibacter gossypiicola</name>
    <dbReference type="NCBI Taxonomy" id="551995"/>
    <lineage>
        <taxon>Bacteria</taxon>
        <taxon>Pseudomonadati</taxon>
        <taxon>Bacteroidota</taxon>
        <taxon>Sphingobacteriia</taxon>
        <taxon>Sphingobacteriales</taxon>
        <taxon>Sphingobacteriaceae</taxon>
        <taxon>Mucilaginibacter</taxon>
    </lineage>
</organism>
<dbReference type="OrthoDB" id="9765809at2"/>
<accession>A0A1H8PVV2</accession>
<dbReference type="Proteomes" id="UP000198942">
    <property type="component" value="Unassembled WGS sequence"/>
</dbReference>
<dbReference type="RefSeq" id="WP_091215487.1">
    <property type="nucleotide sequence ID" value="NZ_FOCL01000008.1"/>
</dbReference>
<sequence>MEHKTINTSDFLKTISWLNDSLIDWADAAREYTMDGRQIQHSQRSYIYSFNGAITSESGEYAFIYQKLGTKGLLLKNGELLREINRSYYCADVYEYPATFITIEGITYLVHCPSEYCRLDFENAETGEIITDVSGRNPSDFFHSRLEVSPSGKYLMSKGWHWHPCDHIEVFKIKDCINNPVLLDNSALFPKVTAEVCTASFINDTKVLIGSSDEIFNNGWTYFPEKHIAIWDLTTNQISVPVKVGAEFGNLFSINGELAWDTFKFPKIININTGEVLEKAESVNSGGQRSSIVNKEELAQIVFNSQTKQLAIANGESIEILTP</sequence>
<keyword evidence="2" id="KW-1185">Reference proteome</keyword>
<protein>
    <submittedName>
        <fullName evidence="1">Uncharacterized protein</fullName>
    </submittedName>
</protein>
<gene>
    <name evidence="1" type="ORF">SAMN05192574_108159</name>
</gene>
<name>A0A1H8PVV2_9SPHI</name>
<evidence type="ECO:0000313" key="2">
    <source>
        <dbReference type="Proteomes" id="UP000198942"/>
    </source>
</evidence>
<dbReference type="STRING" id="551995.SAMN05192574_108159"/>
<reference evidence="2" key="1">
    <citation type="submission" date="2016-10" db="EMBL/GenBank/DDBJ databases">
        <authorList>
            <person name="Varghese N."/>
            <person name="Submissions S."/>
        </authorList>
    </citation>
    <scope>NUCLEOTIDE SEQUENCE [LARGE SCALE GENOMIC DNA]</scope>
    <source>
        <strain evidence="2">Gh-48</strain>
    </source>
</reference>